<dbReference type="EMBL" id="JAMDMX010000038">
    <property type="protein sequence ID" value="MCY9693639.1"/>
    <property type="molecule type" value="Genomic_DNA"/>
</dbReference>
<evidence type="ECO:0000313" key="2">
    <source>
        <dbReference type="Proteomes" id="UP001527099"/>
    </source>
</evidence>
<sequence>MSVYPAIKASQKPRIGLYSVGLRAGLRNTVDLLRRESLNGLTCIITGW</sequence>
<organism evidence="1 2">
    <name type="scientific">Paenibacillus alginolyticus</name>
    <dbReference type="NCBI Taxonomy" id="59839"/>
    <lineage>
        <taxon>Bacteria</taxon>
        <taxon>Bacillati</taxon>
        <taxon>Bacillota</taxon>
        <taxon>Bacilli</taxon>
        <taxon>Bacillales</taxon>
        <taxon>Paenibacillaceae</taxon>
        <taxon>Paenibacillus</taxon>
    </lineage>
</organism>
<keyword evidence="2" id="KW-1185">Reference proteome</keyword>
<reference evidence="1 2" key="1">
    <citation type="submission" date="2022-05" db="EMBL/GenBank/DDBJ databases">
        <title>Genome Sequencing of Bee-Associated Microbes.</title>
        <authorList>
            <person name="Dunlap C."/>
        </authorList>
    </citation>
    <scope>NUCLEOTIDE SEQUENCE [LARGE SCALE GENOMIC DNA]</scope>
    <source>
        <strain evidence="1 2">NRRL B-14421</strain>
    </source>
</reference>
<proteinExistence type="predicted"/>
<dbReference type="Proteomes" id="UP001527099">
    <property type="component" value="Unassembled WGS sequence"/>
</dbReference>
<protein>
    <submittedName>
        <fullName evidence="1">Uncharacterized protein</fullName>
    </submittedName>
</protein>
<accession>A0ABT4GBY9</accession>
<evidence type="ECO:0000313" key="1">
    <source>
        <dbReference type="EMBL" id="MCY9693639.1"/>
    </source>
</evidence>
<gene>
    <name evidence="1" type="ORF">M5X19_12130</name>
</gene>
<comment type="caution">
    <text evidence="1">The sequence shown here is derived from an EMBL/GenBank/DDBJ whole genome shotgun (WGS) entry which is preliminary data.</text>
</comment>
<dbReference type="RefSeq" id="WP_268615290.1">
    <property type="nucleotide sequence ID" value="NZ_JAMDMX010000038.1"/>
</dbReference>
<name>A0ABT4GBY9_9BACL</name>